<dbReference type="EMBL" id="PPXC01000001">
    <property type="protein sequence ID" value="POH75337.1"/>
    <property type="molecule type" value="Genomic_DNA"/>
</dbReference>
<dbReference type="AlphaFoldDB" id="A0A2S4A2K1"/>
<organism evidence="2 3">
    <name type="scientific">Arthrobacter glacialis</name>
    <dbReference type="NCBI Taxonomy" id="1664"/>
    <lineage>
        <taxon>Bacteria</taxon>
        <taxon>Bacillati</taxon>
        <taxon>Actinomycetota</taxon>
        <taxon>Actinomycetes</taxon>
        <taxon>Micrococcales</taxon>
        <taxon>Micrococcaceae</taxon>
        <taxon>Arthrobacter</taxon>
    </lineage>
</organism>
<protein>
    <recommendedName>
        <fullName evidence="4">DUF2273 domain-containing protein</fullName>
    </recommendedName>
</protein>
<keyword evidence="3" id="KW-1185">Reference proteome</keyword>
<keyword evidence="1" id="KW-0472">Membrane</keyword>
<evidence type="ECO:0000256" key="1">
    <source>
        <dbReference type="SAM" id="Phobius"/>
    </source>
</evidence>
<name>A0A2S4A2K1_ARTGL</name>
<evidence type="ECO:0000313" key="3">
    <source>
        <dbReference type="Proteomes" id="UP000237061"/>
    </source>
</evidence>
<evidence type="ECO:0008006" key="4">
    <source>
        <dbReference type="Google" id="ProtNLM"/>
    </source>
</evidence>
<keyword evidence="1" id="KW-0812">Transmembrane</keyword>
<reference evidence="2 3" key="1">
    <citation type="submission" date="2018-01" db="EMBL/GenBank/DDBJ databases">
        <title>Arthrobacter sp. nov., from glaciers in China.</title>
        <authorList>
            <person name="Liu Q."/>
            <person name="Xin Y.-H."/>
        </authorList>
    </citation>
    <scope>NUCLEOTIDE SEQUENCE [LARGE SCALE GENOMIC DNA]</scope>
    <source>
        <strain evidence="2 3">HLT2-12-2</strain>
    </source>
</reference>
<feature type="transmembrane region" description="Helical" evidence="1">
    <location>
        <begin position="12"/>
        <end position="45"/>
    </location>
</feature>
<comment type="caution">
    <text evidence="2">The sequence shown here is derived from an EMBL/GenBank/DDBJ whole genome shotgun (WGS) entry which is preliminary data.</text>
</comment>
<sequence length="68" mass="6818">MTPAQTGTAVAAVLAISALAFGFWAMLLVAIFMVIGAVVGGAVAGRSLGRTVDLRGVVDALRGKRTSS</sequence>
<gene>
    <name evidence="2" type="ORF">CVS27_01680</name>
</gene>
<accession>A0A2S4A2K1</accession>
<dbReference type="RefSeq" id="WP_103463993.1">
    <property type="nucleotide sequence ID" value="NZ_PPXC01000001.1"/>
</dbReference>
<proteinExistence type="predicted"/>
<evidence type="ECO:0000313" key="2">
    <source>
        <dbReference type="EMBL" id="POH75337.1"/>
    </source>
</evidence>
<keyword evidence="1" id="KW-1133">Transmembrane helix</keyword>
<dbReference type="Proteomes" id="UP000237061">
    <property type="component" value="Unassembled WGS sequence"/>
</dbReference>